<dbReference type="GO" id="GO:0006508">
    <property type="term" value="P:proteolysis"/>
    <property type="evidence" value="ECO:0007669"/>
    <property type="project" value="UniProtKB-KW"/>
</dbReference>
<dbReference type="Pfam" id="PF01435">
    <property type="entry name" value="Peptidase_M48"/>
    <property type="match status" value="1"/>
</dbReference>
<evidence type="ECO:0000256" key="2">
    <source>
        <dbReference type="ARBA" id="ARBA00022723"/>
    </source>
</evidence>
<dbReference type="Pfam" id="PF16491">
    <property type="entry name" value="Peptidase_M48_N"/>
    <property type="match status" value="1"/>
</dbReference>
<accession>A0A7W9B3B7</accession>
<feature type="transmembrane region" description="Helical" evidence="7">
    <location>
        <begin position="69"/>
        <end position="93"/>
    </location>
</feature>
<keyword evidence="2" id="KW-0479">Metal-binding</keyword>
<keyword evidence="4 6" id="KW-0862">Zinc</keyword>
<keyword evidence="3 6" id="KW-0378">Hydrolase</keyword>
<protein>
    <submittedName>
        <fullName evidence="10">STE24 endopeptidase</fullName>
        <ecNumber evidence="10">3.4.24.84</ecNumber>
    </submittedName>
</protein>
<evidence type="ECO:0000256" key="3">
    <source>
        <dbReference type="ARBA" id="ARBA00022801"/>
    </source>
</evidence>
<evidence type="ECO:0000313" key="11">
    <source>
        <dbReference type="Proteomes" id="UP000537161"/>
    </source>
</evidence>
<dbReference type="RefSeq" id="WP_184095651.1">
    <property type="nucleotide sequence ID" value="NZ_JACIJH010000002.1"/>
</dbReference>
<dbReference type="GO" id="GO:0046872">
    <property type="term" value="F:metal ion binding"/>
    <property type="evidence" value="ECO:0007669"/>
    <property type="project" value="UniProtKB-KW"/>
</dbReference>
<evidence type="ECO:0000256" key="7">
    <source>
        <dbReference type="SAM" id="Phobius"/>
    </source>
</evidence>
<feature type="domain" description="Peptidase M48" evidence="8">
    <location>
        <begin position="187"/>
        <end position="381"/>
    </location>
</feature>
<comment type="cofactor">
    <cofactor evidence="6">
        <name>Zn(2+)</name>
        <dbReference type="ChEBI" id="CHEBI:29105"/>
    </cofactor>
    <text evidence="6">Binds 1 zinc ion per subunit.</text>
</comment>
<evidence type="ECO:0000256" key="4">
    <source>
        <dbReference type="ARBA" id="ARBA00022833"/>
    </source>
</evidence>
<evidence type="ECO:0000256" key="1">
    <source>
        <dbReference type="ARBA" id="ARBA00022670"/>
    </source>
</evidence>
<gene>
    <name evidence="10" type="ORF">FHR21_000837</name>
</gene>
<dbReference type="EMBL" id="JACIJH010000002">
    <property type="protein sequence ID" value="MBB5705504.1"/>
    <property type="molecule type" value="Genomic_DNA"/>
</dbReference>
<reference evidence="10 11" key="1">
    <citation type="submission" date="2020-08" db="EMBL/GenBank/DDBJ databases">
        <title>Genomic Encyclopedia of Type Strains, Phase IV (KMG-IV): sequencing the most valuable type-strain genomes for metagenomic binning, comparative biology and taxonomic classification.</title>
        <authorList>
            <person name="Goeker M."/>
        </authorList>
    </citation>
    <scope>NUCLEOTIDE SEQUENCE [LARGE SCALE GENOMIC DNA]</scope>
    <source>
        <strain evidence="10 11">DSM 27163</strain>
    </source>
</reference>
<dbReference type="Proteomes" id="UP000537161">
    <property type="component" value="Unassembled WGS sequence"/>
</dbReference>
<keyword evidence="1 6" id="KW-0645">Protease</keyword>
<feature type="transmembrane region" description="Helical" evidence="7">
    <location>
        <begin position="146"/>
        <end position="169"/>
    </location>
</feature>
<evidence type="ECO:0000313" key="10">
    <source>
        <dbReference type="EMBL" id="MBB5705504.1"/>
    </source>
</evidence>
<sequence length="399" mass="43511">MPQALSPAAEAARLVDGLGAAALAKSASYTATEEMLMIAGVAVSVFIAWLMVRLRLLDRIAARLQGWRWAFSTLAIGFLFFVVSDVLRLPWTLFADWHISRAFDLSSQPLGDFLSQAALSSVVSGLFGALFILGIYALIRRTGRRWWIWTGGFTALVTAAMLLLAPVLIEPLFNDYKPVPPGPVRVALEEIADRSGIPHDHIYMFDGSRQSDIFTANVSGIGPAARIAISDVALDRASLDEVKVVTAHEAGHYVLGHVWRHILVLPLLAFFVLALLDRLFAPAARLLGSGAQLGDPVGLPVFMALVSCLSLLTVPAVNSLTRIGEAQADAYALRTTNLPDALASALLKTAEYRYPRPYPWQELVFYNHPSVEKRVLAAMEWKAAHRDDTAGQQPGHVPR</sequence>
<keyword evidence="7" id="KW-1133">Transmembrane helix</keyword>
<name>A0A7W9B3B7_9SPHN</name>
<keyword evidence="7" id="KW-0812">Transmembrane</keyword>
<dbReference type="PANTHER" id="PTHR10120">
    <property type="entry name" value="CAAX PRENYL PROTEASE 1"/>
    <property type="match status" value="1"/>
</dbReference>
<dbReference type="EC" id="3.4.24.84" evidence="10"/>
<feature type="transmembrane region" description="Helical" evidence="7">
    <location>
        <begin position="113"/>
        <end position="139"/>
    </location>
</feature>
<organism evidence="10 11">
    <name type="scientific">Sphingopyxis panaciterrulae</name>
    <dbReference type="NCBI Taxonomy" id="462372"/>
    <lineage>
        <taxon>Bacteria</taxon>
        <taxon>Pseudomonadati</taxon>
        <taxon>Pseudomonadota</taxon>
        <taxon>Alphaproteobacteria</taxon>
        <taxon>Sphingomonadales</taxon>
        <taxon>Sphingomonadaceae</taxon>
        <taxon>Sphingopyxis</taxon>
    </lineage>
</organism>
<comment type="similarity">
    <text evidence="6">Belongs to the peptidase M48 family.</text>
</comment>
<dbReference type="Gene3D" id="3.30.2010.10">
    <property type="entry name" value="Metalloproteases ('zincins'), catalytic domain"/>
    <property type="match status" value="1"/>
</dbReference>
<dbReference type="GO" id="GO:0004222">
    <property type="term" value="F:metalloendopeptidase activity"/>
    <property type="evidence" value="ECO:0007669"/>
    <property type="project" value="InterPro"/>
</dbReference>
<keyword evidence="11" id="KW-1185">Reference proteome</keyword>
<keyword evidence="7" id="KW-0472">Membrane</keyword>
<keyword evidence="5 6" id="KW-0482">Metalloprotease</keyword>
<evidence type="ECO:0000256" key="5">
    <source>
        <dbReference type="ARBA" id="ARBA00023049"/>
    </source>
</evidence>
<evidence type="ECO:0000259" key="8">
    <source>
        <dbReference type="Pfam" id="PF01435"/>
    </source>
</evidence>
<dbReference type="AlphaFoldDB" id="A0A7W9B3B7"/>
<comment type="caution">
    <text evidence="10">The sequence shown here is derived from an EMBL/GenBank/DDBJ whole genome shotgun (WGS) entry which is preliminary data.</text>
</comment>
<evidence type="ECO:0000256" key="6">
    <source>
        <dbReference type="RuleBase" id="RU003983"/>
    </source>
</evidence>
<dbReference type="InterPro" id="IPR032456">
    <property type="entry name" value="Peptidase_M48_N"/>
</dbReference>
<evidence type="ECO:0000259" key="9">
    <source>
        <dbReference type="Pfam" id="PF16491"/>
    </source>
</evidence>
<dbReference type="InterPro" id="IPR001915">
    <property type="entry name" value="Peptidase_M48"/>
</dbReference>
<feature type="transmembrane region" description="Helical" evidence="7">
    <location>
        <begin position="258"/>
        <end position="276"/>
    </location>
</feature>
<proteinExistence type="inferred from homology"/>
<feature type="domain" description="CAAX prenyl protease 1 N-terminal" evidence="9">
    <location>
        <begin position="18"/>
        <end position="174"/>
    </location>
</feature>
<feature type="transmembrane region" description="Helical" evidence="7">
    <location>
        <begin position="35"/>
        <end position="57"/>
    </location>
</feature>